<reference evidence="7 8" key="1">
    <citation type="submission" date="2016-10" db="EMBL/GenBank/DDBJ databases">
        <authorList>
            <person name="de Groot N.N."/>
        </authorList>
    </citation>
    <scope>NUCLEOTIDE SEQUENCE [LARGE SCALE GENOMIC DNA]</scope>
    <source>
        <strain evidence="7 8">DSM 15345</strain>
    </source>
</reference>
<dbReference type="PIRSF" id="PIRSF039026">
    <property type="entry name" value="SiaP"/>
    <property type="match status" value="1"/>
</dbReference>
<evidence type="ECO:0000256" key="3">
    <source>
        <dbReference type="ARBA" id="ARBA00022764"/>
    </source>
</evidence>
<dbReference type="AlphaFoldDB" id="A0A1H4A5H4"/>
<dbReference type="GO" id="GO:0031317">
    <property type="term" value="C:tripartite ATP-independent periplasmic transporter complex"/>
    <property type="evidence" value="ECO:0007669"/>
    <property type="project" value="InterPro"/>
</dbReference>
<dbReference type="InterPro" id="IPR038404">
    <property type="entry name" value="TRAP_DctP_sf"/>
</dbReference>
<dbReference type="CDD" id="cd13604">
    <property type="entry name" value="PBP2_TRAP_ketoacid_lactate_like"/>
    <property type="match status" value="1"/>
</dbReference>
<organism evidence="7 8">
    <name type="scientific">Rubrimonas cliftonensis</name>
    <dbReference type="NCBI Taxonomy" id="89524"/>
    <lineage>
        <taxon>Bacteria</taxon>
        <taxon>Pseudomonadati</taxon>
        <taxon>Pseudomonadota</taxon>
        <taxon>Alphaproteobacteria</taxon>
        <taxon>Rhodobacterales</taxon>
        <taxon>Paracoccaceae</taxon>
        <taxon>Rubrimonas</taxon>
    </lineage>
</organism>
<dbReference type="RefSeq" id="WP_093251865.1">
    <property type="nucleotide sequence ID" value="NZ_FNQM01000004.1"/>
</dbReference>
<dbReference type="Pfam" id="PF03480">
    <property type="entry name" value="DctP"/>
    <property type="match status" value="1"/>
</dbReference>
<keyword evidence="3" id="KW-0574">Periplasm</keyword>
<evidence type="ECO:0000256" key="4">
    <source>
        <dbReference type="PIRSR" id="PIRSR039026-1"/>
    </source>
</evidence>
<dbReference type="GO" id="GO:0042597">
    <property type="term" value="C:periplasmic space"/>
    <property type="evidence" value="ECO:0007669"/>
    <property type="project" value="UniProtKB-SubCell"/>
</dbReference>
<feature type="binding site" evidence="5">
    <location>
        <position position="219"/>
    </location>
    <ligand>
        <name>Na(+)</name>
        <dbReference type="ChEBI" id="CHEBI:29101"/>
    </ligand>
</feature>
<dbReference type="InterPro" id="IPR026289">
    <property type="entry name" value="SBP_TakP-like"/>
</dbReference>
<evidence type="ECO:0000256" key="1">
    <source>
        <dbReference type="ARBA" id="ARBA00004418"/>
    </source>
</evidence>
<dbReference type="Gene3D" id="3.40.190.10">
    <property type="entry name" value="Periplasmic binding protein-like II"/>
    <property type="match status" value="1"/>
</dbReference>
<sequence length="366" mass="38572">MTAEPPLPPRRRFLAAAAAATAGAGLAAPALAQATARATLVGAFPRGFPGVGVNAERLAQRITALSDGRLEVSYFGGGELVPPFGVFDAVASGAAQFGHTAPYYAVGQVRSSMYFTAFPYGLTALELAGWIRFGGGQALWDEAYAPYGVKPFYAGNSGAQAGGWFRNPISSLDDLQGLKMRIGGLGGEVMQKLGVTTVLTPPAEIFPALQSGVVDAAEFVGPWNDIAFGLHQIAPYYYMPAFHEPGAGLECIVNMAFFDGLSPHLRGVVETAAAATAEETHADFHYHNARVFKQLVALGVKPSAFPEDVVAALGAASREVIEAYPGDDALAQRVHASYFEFVRECAAYGGAMEARVYGDRARVWSA</sequence>
<name>A0A1H4A5H4_9RHOB</name>
<keyword evidence="2 6" id="KW-0732">Signal</keyword>
<feature type="binding site" evidence="4">
    <location>
        <position position="160"/>
    </location>
    <ligand>
        <name>substrate</name>
    </ligand>
</feature>
<evidence type="ECO:0000313" key="8">
    <source>
        <dbReference type="Proteomes" id="UP000198703"/>
    </source>
</evidence>
<dbReference type="OrthoDB" id="9780733at2"/>
<feature type="binding site" evidence="4">
    <location>
        <position position="181"/>
    </location>
    <ligand>
        <name>substrate</name>
    </ligand>
</feature>
<dbReference type="GO" id="GO:0046872">
    <property type="term" value="F:metal ion binding"/>
    <property type="evidence" value="ECO:0007669"/>
    <property type="project" value="UniProtKB-KW"/>
</dbReference>
<dbReference type="STRING" id="89524.SAMN05444370_10472"/>
<feature type="chain" id="PRO_5011467744" evidence="6">
    <location>
        <begin position="33"/>
        <end position="366"/>
    </location>
</feature>
<evidence type="ECO:0000256" key="5">
    <source>
        <dbReference type="PIRSR" id="PIRSR039026-2"/>
    </source>
</evidence>
<dbReference type="SUPFAM" id="SSF53850">
    <property type="entry name" value="Periplasmic binding protein-like II"/>
    <property type="match status" value="1"/>
</dbReference>
<dbReference type="NCBIfam" id="NF037995">
    <property type="entry name" value="TRAP_S1"/>
    <property type="match status" value="1"/>
</dbReference>
<feature type="binding site" evidence="5">
    <location>
        <position position="218"/>
    </location>
    <ligand>
        <name>substrate</name>
    </ligand>
</feature>
<keyword evidence="5" id="KW-0479">Metal-binding</keyword>
<keyword evidence="8" id="KW-1185">Reference proteome</keyword>
<dbReference type="PANTHER" id="PTHR33376:SF5">
    <property type="entry name" value="EXTRACYTOPLASMIC SOLUTE RECEPTOR PROTEIN"/>
    <property type="match status" value="1"/>
</dbReference>
<proteinExistence type="predicted"/>
<evidence type="ECO:0000313" key="7">
    <source>
        <dbReference type="EMBL" id="SEA31058.1"/>
    </source>
</evidence>
<evidence type="ECO:0000256" key="6">
    <source>
        <dbReference type="SAM" id="SignalP"/>
    </source>
</evidence>
<dbReference type="GO" id="GO:0055085">
    <property type="term" value="P:transmembrane transport"/>
    <property type="evidence" value="ECO:0007669"/>
    <property type="project" value="InterPro"/>
</dbReference>
<gene>
    <name evidence="7" type="ORF">SAMN05444370_10472</name>
</gene>
<protein>
    <submittedName>
        <fullName evidence="7">TRAP-type mannitol/chloroaromatic compound transport system, substrate-binding protein</fullName>
    </submittedName>
</protein>
<feature type="signal peptide" evidence="6">
    <location>
        <begin position="1"/>
        <end position="32"/>
    </location>
</feature>
<dbReference type="PROSITE" id="PS51318">
    <property type="entry name" value="TAT"/>
    <property type="match status" value="1"/>
</dbReference>
<dbReference type="Proteomes" id="UP000198703">
    <property type="component" value="Unassembled WGS sequence"/>
</dbReference>
<comment type="subcellular location">
    <subcellularLocation>
        <location evidence="1">Periplasm</location>
    </subcellularLocation>
</comment>
<accession>A0A1H4A5H4</accession>
<dbReference type="InterPro" id="IPR018389">
    <property type="entry name" value="DctP_fam"/>
</dbReference>
<dbReference type="EMBL" id="FNQM01000004">
    <property type="protein sequence ID" value="SEA31058.1"/>
    <property type="molecule type" value="Genomic_DNA"/>
</dbReference>
<evidence type="ECO:0000256" key="2">
    <source>
        <dbReference type="ARBA" id="ARBA00022729"/>
    </source>
</evidence>
<dbReference type="InterPro" id="IPR006311">
    <property type="entry name" value="TAT_signal"/>
</dbReference>
<dbReference type="PANTHER" id="PTHR33376">
    <property type="match status" value="1"/>
</dbReference>
<feature type="binding site" evidence="5">
    <location>
        <position position="244"/>
    </location>
    <ligand>
        <name>substrate</name>
    </ligand>
</feature>
<dbReference type="Gene3D" id="3.40.190.170">
    <property type="entry name" value="Bacterial extracellular solute-binding protein, family 7"/>
    <property type="match status" value="1"/>
</dbReference>